<proteinExistence type="predicted"/>
<organism evidence="2 3">
    <name type="scientific">Protopolystoma xenopodis</name>
    <dbReference type="NCBI Taxonomy" id="117903"/>
    <lineage>
        <taxon>Eukaryota</taxon>
        <taxon>Metazoa</taxon>
        <taxon>Spiralia</taxon>
        <taxon>Lophotrochozoa</taxon>
        <taxon>Platyhelminthes</taxon>
        <taxon>Monogenea</taxon>
        <taxon>Polyopisthocotylea</taxon>
        <taxon>Polystomatidea</taxon>
        <taxon>Polystomatidae</taxon>
        <taxon>Protopolystoma</taxon>
    </lineage>
</organism>
<evidence type="ECO:0000256" key="1">
    <source>
        <dbReference type="SAM" id="MobiDB-lite"/>
    </source>
</evidence>
<dbReference type="EMBL" id="CAAALY010099520">
    <property type="protein sequence ID" value="VEL29005.1"/>
    <property type="molecule type" value="Genomic_DNA"/>
</dbReference>
<reference evidence="2" key="1">
    <citation type="submission" date="2018-11" db="EMBL/GenBank/DDBJ databases">
        <authorList>
            <consortium name="Pathogen Informatics"/>
        </authorList>
    </citation>
    <scope>NUCLEOTIDE SEQUENCE</scope>
</reference>
<name>A0A448X630_9PLAT</name>
<dbReference type="Proteomes" id="UP000784294">
    <property type="component" value="Unassembled WGS sequence"/>
</dbReference>
<evidence type="ECO:0000313" key="2">
    <source>
        <dbReference type="EMBL" id="VEL29005.1"/>
    </source>
</evidence>
<evidence type="ECO:0000313" key="3">
    <source>
        <dbReference type="Proteomes" id="UP000784294"/>
    </source>
</evidence>
<sequence>MASAEREMQRLKEDLTECRRVMNEHKREGDSNMDKLEKTNEKLRVS</sequence>
<keyword evidence="3" id="KW-1185">Reference proteome</keyword>
<accession>A0A448X630</accession>
<dbReference type="AlphaFoldDB" id="A0A448X630"/>
<comment type="caution">
    <text evidence="2">The sequence shown here is derived from an EMBL/GenBank/DDBJ whole genome shotgun (WGS) entry which is preliminary data.</text>
</comment>
<feature type="region of interest" description="Disordered" evidence="1">
    <location>
        <begin position="22"/>
        <end position="46"/>
    </location>
</feature>
<gene>
    <name evidence="2" type="ORF">PXEA_LOCUS22445</name>
</gene>
<protein>
    <submittedName>
        <fullName evidence="2">Uncharacterized protein</fullName>
    </submittedName>
</protein>